<accession>A0ABP7NMG6</accession>
<dbReference type="RefSeq" id="WP_344803163.1">
    <property type="nucleotide sequence ID" value="NZ_BAABBO010000001.1"/>
</dbReference>
<protein>
    <recommendedName>
        <fullName evidence="3">Type 1 pili tip component</fullName>
    </recommendedName>
</protein>
<dbReference type="Proteomes" id="UP001501337">
    <property type="component" value="Unassembled WGS sequence"/>
</dbReference>
<proteinExistence type="predicted"/>
<comment type="caution">
    <text evidence="1">The sequence shown here is derived from an EMBL/GenBank/DDBJ whole genome shotgun (WGS) entry which is preliminary data.</text>
</comment>
<evidence type="ECO:0008006" key="3">
    <source>
        <dbReference type="Google" id="ProtNLM"/>
    </source>
</evidence>
<gene>
    <name evidence="1" type="ORF">GCM10022278_06210</name>
</gene>
<name>A0ABP7NMG6_9GAMM</name>
<reference evidence="2" key="1">
    <citation type="journal article" date="2019" name="Int. J. Syst. Evol. Microbiol.">
        <title>The Global Catalogue of Microorganisms (GCM) 10K type strain sequencing project: providing services to taxonomists for standard genome sequencing and annotation.</title>
        <authorList>
            <consortium name="The Broad Institute Genomics Platform"/>
            <consortium name="The Broad Institute Genome Sequencing Center for Infectious Disease"/>
            <person name="Wu L."/>
            <person name="Ma J."/>
        </authorList>
    </citation>
    <scope>NUCLEOTIDE SEQUENCE [LARGE SCALE GENOMIC DNA]</scope>
    <source>
        <strain evidence="2">JCM 17555</strain>
    </source>
</reference>
<sequence length="113" mass="12841">MNINALVTHWEDTAKVNLTHEEYTMRLRMEDAARIAALAEMYPRRSQGDIISELLAAAIDELESSMPYVEGRKVIGCDEMGDPMYEDVGPTPRFLELSRKYMSLMKQNRAANG</sequence>
<evidence type="ECO:0000313" key="1">
    <source>
        <dbReference type="EMBL" id="GAA3949846.1"/>
    </source>
</evidence>
<keyword evidence="2" id="KW-1185">Reference proteome</keyword>
<evidence type="ECO:0000313" key="2">
    <source>
        <dbReference type="Proteomes" id="UP001501337"/>
    </source>
</evidence>
<dbReference type="EMBL" id="BAABBO010000001">
    <property type="protein sequence ID" value="GAA3949846.1"/>
    <property type="molecule type" value="Genomic_DNA"/>
</dbReference>
<organism evidence="1 2">
    <name type="scientific">Allohahella marinimesophila</name>
    <dbReference type="NCBI Taxonomy" id="1054972"/>
    <lineage>
        <taxon>Bacteria</taxon>
        <taxon>Pseudomonadati</taxon>
        <taxon>Pseudomonadota</taxon>
        <taxon>Gammaproteobacteria</taxon>
        <taxon>Oceanospirillales</taxon>
        <taxon>Hahellaceae</taxon>
        <taxon>Allohahella</taxon>
    </lineage>
</organism>